<reference evidence="1 2" key="1">
    <citation type="journal article" date="2014" name="Genome Biol. Evol.">
        <title>The secreted proteins of Achlya hypogyna and Thraustotheca clavata identify the ancestral oomycete secretome and reveal gene acquisitions by horizontal gene transfer.</title>
        <authorList>
            <person name="Misner I."/>
            <person name="Blouin N."/>
            <person name="Leonard G."/>
            <person name="Richards T.A."/>
            <person name="Lane C.E."/>
        </authorList>
    </citation>
    <scope>NUCLEOTIDE SEQUENCE [LARGE SCALE GENOMIC DNA]</scope>
    <source>
        <strain evidence="1 2">ATCC 48635</strain>
    </source>
</reference>
<organism evidence="1 2">
    <name type="scientific">Achlya hypogyna</name>
    <name type="common">Oomycete</name>
    <name type="synonym">Protoachlya hypogyna</name>
    <dbReference type="NCBI Taxonomy" id="1202772"/>
    <lineage>
        <taxon>Eukaryota</taxon>
        <taxon>Sar</taxon>
        <taxon>Stramenopiles</taxon>
        <taxon>Oomycota</taxon>
        <taxon>Saprolegniomycetes</taxon>
        <taxon>Saprolegniales</taxon>
        <taxon>Achlyaceae</taxon>
        <taxon>Achlya</taxon>
    </lineage>
</organism>
<dbReference type="AlphaFoldDB" id="A0A1V9ZHD5"/>
<proteinExistence type="predicted"/>
<evidence type="ECO:0000313" key="2">
    <source>
        <dbReference type="Proteomes" id="UP000243579"/>
    </source>
</evidence>
<protein>
    <recommendedName>
        <fullName evidence="3">Tc1-like transposase DDE domain-containing protein</fullName>
    </recommendedName>
</protein>
<name>A0A1V9ZHD5_ACHHY</name>
<accession>A0A1V9ZHD5</accession>
<keyword evidence="2" id="KW-1185">Reference proteome</keyword>
<comment type="caution">
    <text evidence="1">The sequence shown here is derived from an EMBL/GenBank/DDBJ whole genome shotgun (WGS) entry which is preliminary data.</text>
</comment>
<sequence>MGKMGVIIALDNASYHKGARLVEACELIGIAASISDYKTKIWDQVKHHVKEHIWPPIELLWDFVKGGFGRQYTV</sequence>
<evidence type="ECO:0008006" key="3">
    <source>
        <dbReference type="Google" id="ProtNLM"/>
    </source>
</evidence>
<dbReference type="Proteomes" id="UP000243579">
    <property type="component" value="Unassembled WGS sequence"/>
</dbReference>
<dbReference type="EMBL" id="JNBR01000112">
    <property type="protein sequence ID" value="OQR97403.1"/>
    <property type="molecule type" value="Genomic_DNA"/>
</dbReference>
<evidence type="ECO:0000313" key="1">
    <source>
        <dbReference type="EMBL" id="OQR97403.1"/>
    </source>
</evidence>
<gene>
    <name evidence="1" type="ORF">ACHHYP_11823</name>
</gene>